<accession>A0ACC0FXZ8</accession>
<evidence type="ECO:0000313" key="2">
    <source>
        <dbReference type="Proteomes" id="UP001060215"/>
    </source>
</evidence>
<proteinExistence type="predicted"/>
<protein>
    <submittedName>
        <fullName evidence="1">CLAVATA3/ESR (CLE)-related protein 45</fullName>
    </submittedName>
</protein>
<organism evidence="1 2">
    <name type="scientific">Camellia lanceoleosa</name>
    <dbReference type="NCBI Taxonomy" id="1840588"/>
    <lineage>
        <taxon>Eukaryota</taxon>
        <taxon>Viridiplantae</taxon>
        <taxon>Streptophyta</taxon>
        <taxon>Embryophyta</taxon>
        <taxon>Tracheophyta</taxon>
        <taxon>Spermatophyta</taxon>
        <taxon>Magnoliopsida</taxon>
        <taxon>eudicotyledons</taxon>
        <taxon>Gunneridae</taxon>
        <taxon>Pentapetalae</taxon>
        <taxon>asterids</taxon>
        <taxon>Ericales</taxon>
        <taxon>Theaceae</taxon>
        <taxon>Camellia</taxon>
    </lineage>
</organism>
<comment type="caution">
    <text evidence="1">The sequence shown here is derived from an EMBL/GenBank/DDBJ whole genome shotgun (WGS) entry which is preliminary data.</text>
</comment>
<keyword evidence="2" id="KW-1185">Reference proteome</keyword>
<evidence type="ECO:0000313" key="1">
    <source>
        <dbReference type="EMBL" id="KAI7993303.1"/>
    </source>
</evidence>
<dbReference type="EMBL" id="CM045769">
    <property type="protein sequence ID" value="KAI7993303.1"/>
    <property type="molecule type" value="Genomic_DNA"/>
</dbReference>
<sequence length="94" mass="10671">MVSAQSLLILLICIGFLALQPTKVSSLRSIDLVLRCSKEDHGLMLKYQRRLDEAGDMQAMNVEKKKASMNKTFNPNRSSKRRVRRGSNPIHNKS</sequence>
<reference evidence="1 2" key="1">
    <citation type="journal article" date="2022" name="Plant J.">
        <title>Chromosome-level genome of Camellia lanceoleosa provides a valuable resource for understanding genome evolution and self-incompatibility.</title>
        <authorList>
            <person name="Gong W."/>
            <person name="Xiao S."/>
            <person name="Wang L."/>
            <person name="Liao Z."/>
            <person name="Chang Y."/>
            <person name="Mo W."/>
            <person name="Hu G."/>
            <person name="Li W."/>
            <person name="Zhao G."/>
            <person name="Zhu H."/>
            <person name="Hu X."/>
            <person name="Ji K."/>
            <person name="Xiang X."/>
            <person name="Song Q."/>
            <person name="Yuan D."/>
            <person name="Jin S."/>
            <person name="Zhang L."/>
        </authorList>
    </citation>
    <scope>NUCLEOTIDE SEQUENCE [LARGE SCALE GENOMIC DNA]</scope>
    <source>
        <strain evidence="1">SQ_2022a</strain>
    </source>
</reference>
<dbReference type="Proteomes" id="UP001060215">
    <property type="component" value="Chromosome 12"/>
</dbReference>
<name>A0ACC0FXZ8_9ERIC</name>
<gene>
    <name evidence="1" type="ORF">LOK49_LG11G01154</name>
</gene>